<evidence type="ECO:0000259" key="1">
    <source>
        <dbReference type="Pfam" id="PF13546"/>
    </source>
</evidence>
<organism evidence="2 3">
    <name type="scientific">Mesotoga infera</name>
    <dbReference type="NCBI Taxonomy" id="1236046"/>
    <lineage>
        <taxon>Bacteria</taxon>
        <taxon>Thermotogati</taxon>
        <taxon>Thermotogota</taxon>
        <taxon>Thermotogae</taxon>
        <taxon>Kosmotogales</taxon>
        <taxon>Kosmotogaceae</taxon>
        <taxon>Mesotoga</taxon>
    </lineage>
</organism>
<reference evidence="2 3" key="1">
    <citation type="submission" date="2017-01" db="EMBL/GenBank/DDBJ databases">
        <authorList>
            <person name="Erauso G."/>
        </authorList>
    </citation>
    <scope>NUCLEOTIDE SEQUENCE [LARGE SCALE GENOMIC DNA]</scope>
    <source>
        <strain evidence="2">MESINF1</strain>
    </source>
</reference>
<feature type="domain" description="Transposase IS701-like DDE" evidence="1">
    <location>
        <begin position="29"/>
        <end position="131"/>
    </location>
</feature>
<dbReference type="KEGG" id="minf:MESINF_0220"/>
<evidence type="ECO:0000313" key="3">
    <source>
        <dbReference type="Proteomes" id="UP000250796"/>
    </source>
</evidence>
<dbReference type="InterPro" id="IPR038721">
    <property type="entry name" value="IS701-like_DDE_dom"/>
</dbReference>
<dbReference type="InterPro" id="IPR012337">
    <property type="entry name" value="RNaseH-like_sf"/>
</dbReference>
<accession>A0A7Z7PMB1</accession>
<protein>
    <recommendedName>
        <fullName evidence="1">Transposase IS701-like DDE domain-containing protein</fullName>
    </recommendedName>
</protein>
<evidence type="ECO:0000313" key="2">
    <source>
        <dbReference type="EMBL" id="SSC11669.1"/>
    </source>
</evidence>
<dbReference type="SUPFAM" id="SSF53098">
    <property type="entry name" value="Ribonuclease H-like"/>
    <property type="match status" value="1"/>
</dbReference>
<dbReference type="Proteomes" id="UP000250796">
    <property type="component" value="Chromosome MESINF"/>
</dbReference>
<dbReference type="RefSeq" id="WP_169698116.1">
    <property type="nucleotide sequence ID" value="NZ_LS974202.1"/>
</dbReference>
<dbReference type="Pfam" id="PF13546">
    <property type="entry name" value="DDE_5"/>
    <property type="match status" value="1"/>
</dbReference>
<dbReference type="EMBL" id="LS974202">
    <property type="protein sequence ID" value="SSC11669.1"/>
    <property type="molecule type" value="Genomic_DNA"/>
</dbReference>
<gene>
    <name evidence="2" type="ORF">MESINF_0220</name>
</gene>
<sequence>MNILASIEHFVQLRFGDFFSSIEAFYLKDILILIQGILELGHHSISSIARDPLNKVAHTTLTRFFNGNPNFWKNLEKLIQKVILSTSSEKMILVVVDTQLARRSKKIPSTTPTYDHNQKRYCQVQVLLTVGRVSDGFFPLEMMFSNSNGGPTKIERLIDWLKENEIRDAVLLGDSWYTNSHVVESYFKTAKQHFSLGKAALSTEDGHKHWTILVILAYLIFNDLHRFILEKTKSETKRYKVFETIQRAISMLRSLLLEQVKIDFHLLDSCFRSFSLLPFY</sequence>
<dbReference type="AlphaFoldDB" id="A0A7Z7PMB1"/>
<keyword evidence="3" id="KW-1185">Reference proteome</keyword>
<proteinExistence type="predicted"/>
<name>A0A7Z7PMB1_9BACT</name>